<dbReference type="PANTHER" id="PTHR33748:SF5">
    <property type="entry name" value="GROUND-LIKE DOMAIN-CONTAINING PROTEIN"/>
    <property type="match status" value="1"/>
</dbReference>
<feature type="compositionally biased region" description="Polar residues" evidence="1">
    <location>
        <begin position="314"/>
        <end position="336"/>
    </location>
</feature>
<feature type="transmembrane region" description="Helical" evidence="2">
    <location>
        <begin position="204"/>
        <end position="229"/>
    </location>
</feature>
<keyword evidence="2" id="KW-1133">Transmembrane helix</keyword>
<evidence type="ECO:0000313" key="5">
    <source>
        <dbReference type="Proteomes" id="UP001328107"/>
    </source>
</evidence>
<comment type="caution">
    <text evidence="4">The sequence shown here is derived from an EMBL/GenBank/DDBJ whole genome shotgun (WGS) entry which is preliminary data.</text>
</comment>
<name>A0AAN5D201_9BILA</name>
<feature type="signal peptide" evidence="3">
    <location>
        <begin position="1"/>
        <end position="29"/>
    </location>
</feature>
<dbReference type="GO" id="GO:0016020">
    <property type="term" value="C:membrane"/>
    <property type="evidence" value="ECO:0007669"/>
    <property type="project" value="TreeGrafter"/>
</dbReference>
<reference evidence="5" key="1">
    <citation type="submission" date="2022-10" db="EMBL/GenBank/DDBJ databases">
        <title>Genome assembly of Pristionchus species.</title>
        <authorList>
            <person name="Yoshida K."/>
            <person name="Sommer R.J."/>
        </authorList>
    </citation>
    <scope>NUCLEOTIDE SEQUENCE [LARGE SCALE GENOMIC DNA]</scope>
    <source>
        <strain evidence="5">RS5460</strain>
    </source>
</reference>
<keyword evidence="3" id="KW-0732">Signal</keyword>
<proteinExistence type="predicted"/>
<evidence type="ECO:0000256" key="3">
    <source>
        <dbReference type="SAM" id="SignalP"/>
    </source>
</evidence>
<evidence type="ECO:0000313" key="4">
    <source>
        <dbReference type="EMBL" id="GMR54620.1"/>
    </source>
</evidence>
<dbReference type="Proteomes" id="UP001328107">
    <property type="component" value="Unassembled WGS sequence"/>
</dbReference>
<dbReference type="EMBL" id="BTRK01000005">
    <property type="protein sequence ID" value="GMR54620.1"/>
    <property type="molecule type" value="Genomic_DNA"/>
</dbReference>
<dbReference type="PANTHER" id="PTHR33748">
    <property type="entry name" value="PROTEIN CBG04600"/>
    <property type="match status" value="1"/>
</dbReference>
<sequence>RDRARSSKEERMLLRLLLISGIVVTFALAQSSELVEEVRRCVAEQDFGNTTLVCDPHGRLANTTVEKLQALLGGLSNKIACACPDGCRRADGSSGYVGLIHVSNSFATHNLSSDMASIFRERGLGNATCNHGLLLAYMKDTQKLASYRGGRSFVQLTDEDMIKLHEIARKGETGDDAMALQYLLNNYKEIEEARVTRAESWTPVIGLIAAILLVLIALAILLSLFLARFCCCCAKRGKKETYQVTPVPTYKSVDPIYVVTPTSGDHRFGSDALYSTPYSGSPMPLPYPPPPGASRPITPASNKNKLRARPSGAMSMSNASDSPPNGKTKSTSSKQRPSGERASIEEDPDYAAVHAGESYAAMRDVGEMYSTLPRHMPPPPLMMMPPPSGSMMGSLPRGGMPYPPPHMMMHPDQRLLTVMMMPPQLSPRSEASGSLRTGSIPIHHGSTGDLPFLDPKRKMETQTREEMIY</sequence>
<dbReference type="AlphaFoldDB" id="A0AAN5D201"/>
<keyword evidence="5" id="KW-1185">Reference proteome</keyword>
<feature type="chain" id="PRO_5042890976" evidence="3">
    <location>
        <begin position="30"/>
        <end position="469"/>
    </location>
</feature>
<gene>
    <name evidence="4" type="ORF">PMAYCL1PPCAC_24815</name>
</gene>
<feature type="compositionally biased region" description="Pro residues" evidence="1">
    <location>
        <begin position="283"/>
        <end position="293"/>
    </location>
</feature>
<feature type="region of interest" description="Disordered" evidence="1">
    <location>
        <begin position="280"/>
        <end position="350"/>
    </location>
</feature>
<feature type="non-terminal residue" evidence="4">
    <location>
        <position position="1"/>
    </location>
</feature>
<evidence type="ECO:0000256" key="2">
    <source>
        <dbReference type="SAM" id="Phobius"/>
    </source>
</evidence>
<evidence type="ECO:0000256" key="1">
    <source>
        <dbReference type="SAM" id="MobiDB-lite"/>
    </source>
</evidence>
<accession>A0AAN5D201</accession>
<feature type="region of interest" description="Disordered" evidence="1">
    <location>
        <begin position="441"/>
        <end position="469"/>
    </location>
</feature>
<protein>
    <submittedName>
        <fullName evidence="4">Uncharacterized protein</fullName>
    </submittedName>
</protein>
<keyword evidence="2" id="KW-0812">Transmembrane</keyword>
<feature type="compositionally biased region" description="Basic and acidic residues" evidence="1">
    <location>
        <begin position="454"/>
        <end position="469"/>
    </location>
</feature>
<keyword evidence="2" id="KW-0472">Membrane</keyword>
<organism evidence="4 5">
    <name type="scientific">Pristionchus mayeri</name>
    <dbReference type="NCBI Taxonomy" id="1317129"/>
    <lineage>
        <taxon>Eukaryota</taxon>
        <taxon>Metazoa</taxon>
        <taxon>Ecdysozoa</taxon>
        <taxon>Nematoda</taxon>
        <taxon>Chromadorea</taxon>
        <taxon>Rhabditida</taxon>
        <taxon>Rhabditina</taxon>
        <taxon>Diplogasteromorpha</taxon>
        <taxon>Diplogasteroidea</taxon>
        <taxon>Neodiplogasteridae</taxon>
        <taxon>Pristionchus</taxon>
    </lineage>
</organism>